<evidence type="ECO:0000256" key="2">
    <source>
        <dbReference type="ARBA" id="ARBA00023125"/>
    </source>
</evidence>
<evidence type="ECO:0000259" key="4">
    <source>
        <dbReference type="PROSITE" id="PS50042"/>
    </source>
</evidence>
<dbReference type="InterPro" id="IPR014710">
    <property type="entry name" value="RmlC-like_jellyroll"/>
</dbReference>
<dbReference type="CDD" id="cd00038">
    <property type="entry name" value="CAP_ED"/>
    <property type="match status" value="1"/>
</dbReference>
<dbReference type="AlphaFoldDB" id="A0A1M7YXT5"/>
<dbReference type="InterPro" id="IPR018490">
    <property type="entry name" value="cNMP-bd_dom_sf"/>
</dbReference>
<sequence length="221" mass="25033">MHNFFSESSPFHGISERAENFLLINGSYHSLEAGDCLYQAGQFMDGYYVISEGAIHLQRKTGNHSKQTLLRTSGDWLGYVHYFAGLPSSANAIAQKKTKVFHISGTLSQRFFDRYPMFYQRMLKDITREYVDFAEHHLCEVSCDLQFRIARQLLMKAIKTSTHEIPFTQADLAGVIGAAQEDVDAQLKVMEKLGLIQTRYSKIIIKNTDQINTMVFGSSGS</sequence>
<evidence type="ECO:0000256" key="1">
    <source>
        <dbReference type="ARBA" id="ARBA00023015"/>
    </source>
</evidence>
<keyword evidence="2" id="KW-0238">DNA-binding</keyword>
<dbReference type="InterPro" id="IPR000595">
    <property type="entry name" value="cNMP-bd_dom"/>
</dbReference>
<dbReference type="PROSITE" id="PS50042">
    <property type="entry name" value="CNMP_BINDING_3"/>
    <property type="match status" value="1"/>
</dbReference>
<evidence type="ECO:0000313" key="6">
    <source>
        <dbReference type="Proteomes" id="UP000184600"/>
    </source>
</evidence>
<proteinExistence type="predicted"/>
<dbReference type="InterPro" id="IPR036388">
    <property type="entry name" value="WH-like_DNA-bd_sf"/>
</dbReference>
<dbReference type="RefSeq" id="WP_073584491.1">
    <property type="nucleotide sequence ID" value="NZ_AP024897.1"/>
</dbReference>
<name>A0A1M7YXT5_9VIBR</name>
<organism evidence="5 6">
    <name type="scientific">Vibrio quintilis</name>
    <dbReference type="NCBI Taxonomy" id="1117707"/>
    <lineage>
        <taxon>Bacteria</taxon>
        <taxon>Pseudomonadati</taxon>
        <taxon>Pseudomonadota</taxon>
        <taxon>Gammaproteobacteria</taxon>
        <taxon>Vibrionales</taxon>
        <taxon>Vibrionaceae</taxon>
        <taxon>Vibrio</taxon>
    </lineage>
</organism>
<dbReference type="Pfam" id="PF13545">
    <property type="entry name" value="HTH_Crp_2"/>
    <property type="match status" value="1"/>
</dbReference>
<dbReference type="InterPro" id="IPR012318">
    <property type="entry name" value="HTH_CRP"/>
</dbReference>
<feature type="domain" description="Cyclic nucleotide-binding" evidence="4">
    <location>
        <begin position="28"/>
        <end position="129"/>
    </location>
</feature>
<dbReference type="Proteomes" id="UP000184600">
    <property type="component" value="Unassembled WGS sequence"/>
</dbReference>
<dbReference type="Gene3D" id="1.10.10.10">
    <property type="entry name" value="Winged helix-like DNA-binding domain superfamily/Winged helix DNA-binding domain"/>
    <property type="match status" value="1"/>
</dbReference>
<protein>
    <submittedName>
        <fullName evidence="5">Cyclic nucleotide-binding domain protein</fullName>
    </submittedName>
</protein>
<evidence type="ECO:0000313" key="5">
    <source>
        <dbReference type="EMBL" id="SHO57497.1"/>
    </source>
</evidence>
<dbReference type="OrthoDB" id="6881322at2"/>
<dbReference type="EMBL" id="FRFG01000041">
    <property type="protein sequence ID" value="SHO57497.1"/>
    <property type="molecule type" value="Genomic_DNA"/>
</dbReference>
<dbReference type="Gene3D" id="2.60.120.10">
    <property type="entry name" value="Jelly Rolls"/>
    <property type="match status" value="1"/>
</dbReference>
<dbReference type="GO" id="GO:0003677">
    <property type="term" value="F:DNA binding"/>
    <property type="evidence" value="ECO:0007669"/>
    <property type="project" value="UniProtKB-KW"/>
</dbReference>
<keyword evidence="1" id="KW-0805">Transcription regulation</keyword>
<keyword evidence="3" id="KW-0804">Transcription</keyword>
<gene>
    <name evidence="5" type="ORF">VQ7734_03267</name>
</gene>
<dbReference type="SUPFAM" id="SSF51206">
    <property type="entry name" value="cAMP-binding domain-like"/>
    <property type="match status" value="1"/>
</dbReference>
<evidence type="ECO:0000256" key="3">
    <source>
        <dbReference type="ARBA" id="ARBA00023163"/>
    </source>
</evidence>
<dbReference type="SUPFAM" id="SSF46785">
    <property type="entry name" value="Winged helix' DNA-binding domain"/>
    <property type="match status" value="1"/>
</dbReference>
<dbReference type="STRING" id="1117707.VQ7734_03267"/>
<dbReference type="InterPro" id="IPR036390">
    <property type="entry name" value="WH_DNA-bd_sf"/>
</dbReference>
<dbReference type="Pfam" id="PF00027">
    <property type="entry name" value="cNMP_binding"/>
    <property type="match status" value="1"/>
</dbReference>
<keyword evidence="6" id="KW-1185">Reference proteome</keyword>
<dbReference type="GO" id="GO:0006355">
    <property type="term" value="P:regulation of DNA-templated transcription"/>
    <property type="evidence" value="ECO:0007669"/>
    <property type="project" value="InterPro"/>
</dbReference>
<accession>A0A1M7YXT5</accession>
<reference evidence="6" key="1">
    <citation type="submission" date="2016-12" db="EMBL/GenBank/DDBJ databases">
        <authorList>
            <person name="Rodrigo-Torres L."/>
            <person name="Arahal R.D."/>
            <person name="Lucena T."/>
        </authorList>
    </citation>
    <scope>NUCLEOTIDE SEQUENCE [LARGE SCALE GENOMIC DNA]</scope>
</reference>